<dbReference type="SUPFAM" id="SSF51197">
    <property type="entry name" value="Clavaminate synthase-like"/>
    <property type="match status" value="1"/>
</dbReference>
<proteinExistence type="inferred from homology"/>
<evidence type="ECO:0000313" key="4">
    <source>
        <dbReference type="Proteomes" id="UP000002009"/>
    </source>
</evidence>
<dbReference type="KEGG" id="mis:MICPUN_58738"/>
<accession>C1E6Q4</accession>
<dbReference type="Gene3D" id="2.60.120.650">
    <property type="entry name" value="Cupin"/>
    <property type="match status" value="1"/>
</dbReference>
<dbReference type="SMART" id="SM00558">
    <property type="entry name" value="JmjC"/>
    <property type="match status" value="1"/>
</dbReference>
<sequence length="344" mass="37797">MPSSRIEFHMITIPTVGRGGQMSPFASRSGNPPRGLPTQHSVPSMFATAAARRSTGAAARIWRSISTSTHRLTPDAGGEPARLRGVQEFLDFRRAHPEQCAVVVGALDEWPMLGPDWGPERLRDEHGDVEVPLEVSTGGADYRDAYREDAPRSRSRTFQADHLVRLGDFIDAFVLGGRDVPPGVNAYLAQHDLLARIPELSDACSPTPPHVGDGDDAQRERTMRRCWLGPRGTQTPLHRDPYHNVLAQAWGTKRVVCFPPSDENKMYPFTANGFLRNTSTIEDVDDADESKFPLFSKAGRVTTTLNPGECLFMPAGTWHEVRATSASLSVSYWWGRRGTGPAGA</sequence>
<feature type="domain" description="JmjC" evidence="2">
    <location>
        <begin position="186"/>
        <end position="344"/>
    </location>
</feature>
<reference evidence="3 4" key="1">
    <citation type="journal article" date="2009" name="Science">
        <title>Green evolution and dynamic adaptations revealed by genomes of the marine picoeukaryotes Micromonas.</title>
        <authorList>
            <person name="Worden A.Z."/>
            <person name="Lee J.H."/>
            <person name="Mock T."/>
            <person name="Rouze P."/>
            <person name="Simmons M.P."/>
            <person name="Aerts A.L."/>
            <person name="Allen A.E."/>
            <person name="Cuvelier M.L."/>
            <person name="Derelle E."/>
            <person name="Everett M.V."/>
            <person name="Foulon E."/>
            <person name="Grimwood J."/>
            <person name="Gundlach H."/>
            <person name="Henrissat B."/>
            <person name="Napoli C."/>
            <person name="McDonald S.M."/>
            <person name="Parker M.S."/>
            <person name="Rombauts S."/>
            <person name="Salamov A."/>
            <person name="Von Dassow P."/>
            <person name="Badger J.H."/>
            <person name="Coutinho P.M."/>
            <person name="Demir E."/>
            <person name="Dubchak I."/>
            <person name="Gentemann C."/>
            <person name="Eikrem W."/>
            <person name="Gready J.E."/>
            <person name="John U."/>
            <person name="Lanier W."/>
            <person name="Lindquist E.A."/>
            <person name="Lucas S."/>
            <person name="Mayer K.F."/>
            <person name="Moreau H."/>
            <person name="Not F."/>
            <person name="Otillar R."/>
            <person name="Panaud O."/>
            <person name="Pangilinan J."/>
            <person name="Paulsen I."/>
            <person name="Piegu B."/>
            <person name="Poliakov A."/>
            <person name="Robbens S."/>
            <person name="Schmutz J."/>
            <person name="Toulza E."/>
            <person name="Wyss T."/>
            <person name="Zelensky A."/>
            <person name="Zhou K."/>
            <person name="Armbrust E.V."/>
            <person name="Bhattacharya D."/>
            <person name="Goodenough U.W."/>
            <person name="Van de Peer Y."/>
            <person name="Grigoriev I.V."/>
        </authorList>
    </citation>
    <scope>NUCLEOTIDE SEQUENCE [LARGE SCALE GENOMIC DNA]</scope>
    <source>
        <strain evidence="4">RCC299 / NOUM17</strain>
    </source>
</reference>
<dbReference type="GeneID" id="8243504"/>
<dbReference type="Pfam" id="PF13621">
    <property type="entry name" value="Cupin_8"/>
    <property type="match status" value="1"/>
</dbReference>
<dbReference type="InterPro" id="IPR041667">
    <property type="entry name" value="Cupin_8"/>
</dbReference>
<gene>
    <name evidence="3" type="ORF">MICPUN_58738</name>
</gene>
<evidence type="ECO:0000259" key="2">
    <source>
        <dbReference type="PROSITE" id="PS51184"/>
    </source>
</evidence>
<evidence type="ECO:0000313" key="3">
    <source>
        <dbReference type="EMBL" id="ACO63844.1"/>
    </source>
</evidence>
<dbReference type="PANTHER" id="PTHR12461">
    <property type="entry name" value="HYPOXIA-INDUCIBLE FACTOR 1 ALPHA INHIBITOR-RELATED"/>
    <property type="match status" value="1"/>
</dbReference>
<dbReference type="PROSITE" id="PS51184">
    <property type="entry name" value="JMJC"/>
    <property type="match status" value="1"/>
</dbReference>
<dbReference type="RefSeq" id="XP_002502586.1">
    <property type="nucleotide sequence ID" value="XM_002502540.1"/>
</dbReference>
<comment type="similarity">
    <text evidence="1">Belongs to the JARID1 histone demethylase family.</text>
</comment>
<dbReference type="PANTHER" id="PTHR12461:SF105">
    <property type="entry name" value="HYPOXIA-INDUCIBLE FACTOR 1-ALPHA INHIBITOR"/>
    <property type="match status" value="1"/>
</dbReference>
<name>C1E6Q4_MICCC</name>
<keyword evidence="4" id="KW-1185">Reference proteome</keyword>
<protein>
    <recommendedName>
        <fullName evidence="2">JmjC domain-containing protein</fullName>
    </recommendedName>
</protein>
<dbReference type="InterPro" id="IPR003347">
    <property type="entry name" value="JmjC_dom"/>
</dbReference>
<dbReference type="AlphaFoldDB" id="C1E6Q4"/>
<evidence type="ECO:0000256" key="1">
    <source>
        <dbReference type="ARBA" id="ARBA00006801"/>
    </source>
</evidence>
<dbReference type="eggNOG" id="KOG2132">
    <property type="taxonomic scope" value="Eukaryota"/>
</dbReference>
<dbReference type="InParanoid" id="C1E6Q4"/>
<organism evidence="3 4">
    <name type="scientific">Micromonas commoda (strain RCC299 / NOUM17 / CCMP2709)</name>
    <name type="common">Picoplanktonic green alga</name>
    <dbReference type="NCBI Taxonomy" id="296587"/>
    <lineage>
        <taxon>Eukaryota</taxon>
        <taxon>Viridiplantae</taxon>
        <taxon>Chlorophyta</taxon>
        <taxon>Mamiellophyceae</taxon>
        <taxon>Mamiellales</taxon>
        <taxon>Mamiellaceae</taxon>
        <taxon>Micromonas</taxon>
    </lineage>
</organism>
<dbReference type="EMBL" id="CP001326">
    <property type="protein sequence ID" value="ACO63844.1"/>
    <property type="molecule type" value="Genomic_DNA"/>
</dbReference>
<dbReference type="Proteomes" id="UP000002009">
    <property type="component" value="Chromosome 5"/>
</dbReference>
<dbReference type="OMA" id="TIRARCY"/>
<dbReference type="OrthoDB" id="47172at2759"/>